<dbReference type="PANTHER" id="PTHR45766:SF6">
    <property type="entry name" value="SWI_SNF-RELATED MATRIX-ASSOCIATED ACTIN-DEPENDENT REGULATOR OF CHROMATIN SUBFAMILY A-LIKE PROTEIN 1"/>
    <property type="match status" value="1"/>
</dbReference>
<dbReference type="Pfam" id="PF04851">
    <property type="entry name" value="ResIII"/>
    <property type="match status" value="1"/>
</dbReference>
<keyword evidence="4" id="KW-0067">ATP-binding</keyword>
<dbReference type="GeneID" id="45635647"/>
<dbReference type="PANTHER" id="PTHR45766">
    <property type="entry name" value="DNA ANNEALING HELICASE AND ENDONUCLEASE ZRANB3 FAMILY MEMBER"/>
    <property type="match status" value="1"/>
</dbReference>
<dbReference type="InterPro" id="IPR006935">
    <property type="entry name" value="Helicase/UvrB_N"/>
</dbReference>
<dbReference type="HOGENOM" id="CLU_688416_0_0_0"/>
<gene>
    <name evidence="4" type="ORF">FNP_1671</name>
</gene>
<evidence type="ECO:0000313" key="4">
    <source>
        <dbReference type="EMBL" id="EDK89444.1"/>
    </source>
</evidence>
<dbReference type="PROSITE" id="PS51194">
    <property type="entry name" value="HELICASE_CTER"/>
    <property type="match status" value="1"/>
</dbReference>
<dbReference type="RefSeq" id="WP_005898237.1">
    <property type="nucleotide sequence ID" value="NZ_CM000440.1"/>
</dbReference>
<keyword evidence="1" id="KW-0378">Hydrolase</keyword>
<keyword evidence="4" id="KW-0347">Helicase</keyword>
<feature type="domain" description="Helicase ATP-binding" evidence="2">
    <location>
        <begin position="9"/>
        <end position="153"/>
    </location>
</feature>
<dbReference type="GO" id="GO:0006281">
    <property type="term" value="P:DNA repair"/>
    <property type="evidence" value="ECO:0007669"/>
    <property type="project" value="TreeGrafter"/>
</dbReference>
<reference evidence="4" key="2">
    <citation type="submission" date="2007-05" db="EMBL/GenBank/DDBJ databases">
        <title>Genome sequence of Fusobacterium nucleatum subspecies polymorphum - a genetically tractable Fusobacterium.</title>
        <authorList>
            <person name="Karpathy S.E."/>
            <person name="Xiang Q."/>
            <person name="Gioia J."/>
            <person name="Jiang H."/>
            <person name="Liu Y."/>
            <person name="Petrosino J.F."/>
            <person name="Yerrapragada S."/>
            <person name="Fox G.E."/>
            <person name="Kinder Haake S."/>
            <person name="Weinstock G.M."/>
            <person name="Highlander S.K."/>
        </authorList>
    </citation>
    <scope>NUCLEOTIDE SEQUENCE [LARGE SCALE GENOMIC DNA]</scope>
    <source>
        <strain evidence="4">ATCC 10953</strain>
    </source>
</reference>
<evidence type="ECO:0000259" key="2">
    <source>
        <dbReference type="PROSITE" id="PS51192"/>
    </source>
</evidence>
<dbReference type="InterPro" id="IPR014001">
    <property type="entry name" value="Helicase_ATP-bd"/>
</dbReference>
<keyword evidence="4" id="KW-0547">Nucleotide-binding</keyword>
<name>A5TX19_FUSNP</name>
<feature type="domain" description="Helicase C-terminal" evidence="3">
    <location>
        <begin position="250"/>
        <end position="401"/>
    </location>
</feature>
<organism evidence="4">
    <name type="scientific">Fusobacterium polymorphum ATCC 10953</name>
    <dbReference type="NCBI Taxonomy" id="393480"/>
    <lineage>
        <taxon>Bacteria</taxon>
        <taxon>Fusobacteriati</taxon>
        <taxon>Fusobacteriota</taxon>
        <taxon>Fusobacteriia</taxon>
        <taxon>Fusobacteriales</taxon>
        <taxon>Fusobacteriaceae</taxon>
        <taxon>Fusobacterium</taxon>
    </lineage>
</organism>
<evidence type="ECO:0000256" key="1">
    <source>
        <dbReference type="ARBA" id="ARBA00022801"/>
    </source>
</evidence>
<evidence type="ECO:0000259" key="3">
    <source>
        <dbReference type="PROSITE" id="PS51194"/>
    </source>
</evidence>
<dbReference type="Proteomes" id="UP000001921">
    <property type="component" value="Chromosome"/>
</dbReference>
<protein>
    <submittedName>
        <fullName evidence="4">SWF/SNF family helicase</fullName>
    </submittedName>
</protein>
<dbReference type="SMART" id="SM00487">
    <property type="entry name" value="DEXDc"/>
    <property type="match status" value="1"/>
</dbReference>
<dbReference type="GO" id="GO:0016787">
    <property type="term" value="F:hydrolase activity"/>
    <property type="evidence" value="ECO:0007669"/>
    <property type="project" value="UniProtKB-KW"/>
</dbReference>
<dbReference type="Pfam" id="PF00271">
    <property type="entry name" value="Helicase_C"/>
    <property type="match status" value="1"/>
</dbReference>
<sequence>MKLYKYQQELIDNSHKNYIYPLDTGTGKTIISINHYWKHAQGKKLLIVAPAQKVREGGWDREIKKFKDYNKIDNIDYKVISYNKLKNVNGNNIQNTYLIFDECHYIKNYKKTQRSKYALNLCKKADGFCLLSATPASNGYQDLGNYFIIFGFYPSGYKYEKEFAVKRFNNIGFWEIKEWRNTEKIDEMWKSISSKALMKEDCVDLPPLVFEECYFDAGKEYLSIKKDRYWNGIIFDNTSKVIAGLRQSAGLKDKLEYLKEFRANTEANILIFYNFNREAREIKKIIKVDFEVSGAVSNIPKFDDYDTLKGKTTLVQIQAGGAGIELQYNSEVIFFSPTWSFQDYSQALGRAYRIGQKNKVTVYKYIGKRTIEERVYARLDEKKDFAEKLLTDEDLGGTFDD</sequence>
<dbReference type="Gene3D" id="3.40.50.300">
    <property type="entry name" value="P-loop containing nucleotide triphosphate hydrolases"/>
    <property type="match status" value="2"/>
</dbReference>
<dbReference type="eggNOG" id="COG0553">
    <property type="taxonomic scope" value="Bacteria"/>
</dbReference>
<accession>A5TX19</accession>
<dbReference type="GO" id="GO:0003677">
    <property type="term" value="F:DNA binding"/>
    <property type="evidence" value="ECO:0007669"/>
    <property type="project" value="InterPro"/>
</dbReference>
<dbReference type="PROSITE" id="PS51192">
    <property type="entry name" value="HELICASE_ATP_BIND_1"/>
    <property type="match status" value="1"/>
</dbReference>
<reference evidence="4" key="1">
    <citation type="submission" date="2006-07" db="EMBL/GenBank/DDBJ databases">
        <authorList>
            <person name="Qin X."/>
            <person name="Weinstock G.M."/>
        </authorList>
    </citation>
    <scope>NUCLEOTIDE SEQUENCE [LARGE SCALE GENOMIC DNA]</scope>
    <source>
        <strain evidence="4">ATCC 10953</strain>
    </source>
</reference>
<dbReference type="InterPro" id="IPR027417">
    <property type="entry name" value="P-loop_NTPase"/>
</dbReference>
<dbReference type="GO" id="GO:0031297">
    <property type="term" value="P:replication fork processing"/>
    <property type="evidence" value="ECO:0007669"/>
    <property type="project" value="TreeGrafter"/>
</dbReference>
<dbReference type="AlphaFoldDB" id="A5TX19"/>
<dbReference type="InterPro" id="IPR001650">
    <property type="entry name" value="Helicase_C-like"/>
</dbReference>
<dbReference type="GO" id="GO:0004386">
    <property type="term" value="F:helicase activity"/>
    <property type="evidence" value="ECO:0007669"/>
    <property type="project" value="UniProtKB-KW"/>
</dbReference>
<dbReference type="SUPFAM" id="SSF52540">
    <property type="entry name" value="P-loop containing nucleoside triphosphate hydrolases"/>
    <property type="match status" value="2"/>
</dbReference>
<dbReference type="GO" id="GO:0005524">
    <property type="term" value="F:ATP binding"/>
    <property type="evidence" value="ECO:0007669"/>
    <property type="project" value="InterPro"/>
</dbReference>
<proteinExistence type="predicted"/>
<dbReference type="EMBL" id="CM000440">
    <property type="protein sequence ID" value="EDK89444.1"/>
    <property type="molecule type" value="Genomic_DNA"/>
</dbReference>